<proteinExistence type="predicted"/>
<comment type="caution">
    <text evidence="1">The sequence shown here is derived from an EMBL/GenBank/DDBJ whole genome shotgun (WGS) entry which is preliminary data.</text>
</comment>
<dbReference type="Pfam" id="PF08843">
    <property type="entry name" value="AbiEii"/>
    <property type="match status" value="1"/>
</dbReference>
<dbReference type="InterPro" id="IPR014942">
    <property type="entry name" value="AbiEii"/>
</dbReference>
<name>A0A1G2NCW6_9BACT</name>
<dbReference type="Proteomes" id="UP000177797">
    <property type="component" value="Unassembled WGS sequence"/>
</dbReference>
<gene>
    <name evidence="1" type="ORF">A2938_02685</name>
</gene>
<reference evidence="1 2" key="1">
    <citation type="journal article" date="2016" name="Nat. Commun.">
        <title>Thousands of microbial genomes shed light on interconnected biogeochemical processes in an aquifer system.</title>
        <authorList>
            <person name="Anantharaman K."/>
            <person name="Brown C.T."/>
            <person name="Hug L.A."/>
            <person name="Sharon I."/>
            <person name="Castelle C.J."/>
            <person name="Probst A.J."/>
            <person name="Thomas B.C."/>
            <person name="Singh A."/>
            <person name="Wilkins M.J."/>
            <person name="Karaoz U."/>
            <person name="Brodie E.L."/>
            <person name="Williams K.H."/>
            <person name="Hubbard S.S."/>
            <person name="Banfield J.F."/>
        </authorList>
    </citation>
    <scope>NUCLEOTIDE SEQUENCE [LARGE SCALE GENOMIC DNA]</scope>
</reference>
<protein>
    <recommendedName>
        <fullName evidence="3">Nucleotidyl transferase AbiEii/AbiGii toxin family protein</fullName>
    </recommendedName>
</protein>
<dbReference type="EMBL" id="MHSA01000021">
    <property type="protein sequence ID" value="OHA33906.1"/>
    <property type="molecule type" value="Genomic_DNA"/>
</dbReference>
<accession>A0A1G2NCW6</accession>
<evidence type="ECO:0000313" key="1">
    <source>
        <dbReference type="EMBL" id="OHA33906.1"/>
    </source>
</evidence>
<evidence type="ECO:0008006" key="3">
    <source>
        <dbReference type="Google" id="ProtNLM"/>
    </source>
</evidence>
<organism evidence="1 2">
    <name type="scientific">Candidatus Taylorbacteria bacterium RIFCSPLOWO2_01_FULL_48_100</name>
    <dbReference type="NCBI Taxonomy" id="1802322"/>
    <lineage>
        <taxon>Bacteria</taxon>
        <taxon>Candidatus Tayloriibacteriota</taxon>
    </lineage>
</organism>
<dbReference type="AlphaFoldDB" id="A0A1G2NCW6"/>
<evidence type="ECO:0000313" key="2">
    <source>
        <dbReference type="Proteomes" id="UP000177797"/>
    </source>
</evidence>
<sequence length="205" mass="22881">MHDEVLTKSAAALLPSIVRFSDFYLAGGTALALQIGHRRSVDFDLFSEKTLPAELLPRVKRVCAPLSVVVTYSSTEQLNVLIGGVKTTFLFFPYPVINPPVAYRGISIASIREIAAMKAFAVGKRLSFKDYVDWYFMLKEKYVTLPDVIALAQKKFGGDFNDRLFLGQLVSLADVPIQSIDFLRAAVDKKEITEFLEYSVKTFAL</sequence>